<protein>
    <submittedName>
        <fullName evidence="1">Uncharacterized protein</fullName>
    </submittedName>
</protein>
<dbReference type="EMBL" id="LS992241">
    <property type="protein sequence ID" value="SYX87667.1"/>
    <property type="molecule type" value="Genomic_DNA"/>
</dbReference>
<evidence type="ECO:0000313" key="3">
    <source>
        <dbReference type="Proteomes" id="UP000304148"/>
    </source>
</evidence>
<evidence type="ECO:0000313" key="2">
    <source>
        <dbReference type="EMBL" id="SYX87667.1"/>
    </source>
</evidence>
<reference evidence="3" key="2">
    <citation type="submission" date="2018-08" db="EMBL/GenBank/DDBJ databases">
        <authorList>
            <person name="Chevrot R."/>
        </authorList>
    </citation>
    <scope>NUCLEOTIDE SEQUENCE [LARGE SCALE GENOMIC DNA]</scope>
</reference>
<dbReference type="EMBL" id="LS992241">
    <property type="protein sequence ID" value="SYX85917.1"/>
    <property type="molecule type" value="Genomic_DNA"/>
</dbReference>
<gene>
    <name evidence="1" type="ORF">PBLR_14339</name>
    <name evidence="2" type="ORF">PBLR_20011</name>
</gene>
<evidence type="ECO:0000313" key="1">
    <source>
        <dbReference type="EMBL" id="SYX85917.1"/>
    </source>
</evidence>
<dbReference type="RefSeq" id="WP_138187860.1">
    <property type="nucleotide sequence ID" value="NZ_LS992241.1"/>
</dbReference>
<dbReference type="Proteomes" id="UP000304148">
    <property type="component" value="Chromosome"/>
</dbReference>
<proteinExistence type="predicted"/>
<accession>A0A383RFP2</accession>
<dbReference type="AlphaFoldDB" id="A0A383RFP2"/>
<organism evidence="1 3">
    <name type="scientific">Paenibacillus alvei</name>
    <name type="common">Bacillus alvei</name>
    <dbReference type="NCBI Taxonomy" id="44250"/>
    <lineage>
        <taxon>Bacteria</taxon>
        <taxon>Bacillati</taxon>
        <taxon>Bacillota</taxon>
        <taxon>Bacilli</taxon>
        <taxon>Bacillales</taxon>
        <taxon>Paenibacillaceae</taxon>
        <taxon>Paenibacillus</taxon>
    </lineage>
</organism>
<name>A0A383RFP2_PAEAL</name>
<reference evidence="1" key="1">
    <citation type="submission" date="2018-08" db="EMBL/GenBank/DDBJ databases">
        <authorList>
            <person name="Ferrada E.E."/>
            <person name="Latorre B.A."/>
        </authorList>
    </citation>
    <scope>NUCLEOTIDE SEQUENCE</scope>
    <source>
        <strain evidence="1">Paenibacillus B-LR1</strain>
    </source>
</reference>
<sequence>MKISEYENKRIRMTTPSGNVREGTCIYVLKDRFVGVLYDNGVETAWDTENPVKIEIVCSGGTGE</sequence>